<dbReference type="Proteomes" id="UP000255207">
    <property type="component" value="Unassembled WGS sequence"/>
</dbReference>
<dbReference type="InterPro" id="IPR029016">
    <property type="entry name" value="GAF-like_dom_sf"/>
</dbReference>
<name>A0A370KXD2_9HYPH</name>
<dbReference type="InterPro" id="IPR036388">
    <property type="entry name" value="WH-like_DNA-bd_sf"/>
</dbReference>
<dbReference type="GO" id="GO:0003677">
    <property type="term" value="F:DNA binding"/>
    <property type="evidence" value="ECO:0007669"/>
    <property type="project" value="UniProtKB-KW"/>
</dbReference>
<dbReference type="InterPro" id="IPR050707">
    <property type="entry name" value="HTH_MetabolicPath_Reg"/>
</dbReference>
<accession>A0A370KXD2</accession>
<evidence type="ECO:0000313" key="7">
    <source>
        <dbReference type="Proteomes" id="UP000255207"/>
    </source>
</evidence>
<dbReference type="GO" id="GO:0045892">
    <property type="term" value="P:negative regulation of DNA-templated transcription"/>
    <property type="evidence" value="ECO:0007669"/>
    <property type="project" value="TreeGrafter"/>
</dbReference>
<reference evidence="7" key="1">
    <citation type="submission" date="2018-07" db="EMBL/GenBank/DDBJ databases">
        <authorList>
            <person name="Safronova V.I."/>
            <person name="Chirak E.R."/>
            <person name="Sazanova A.L."/>
        </authorList>
    </citation>
    <scope>NUCLEOTIDE SEQUENCE [LARGE SCALE GENOMIC DNA]</scope>
    <source>
        <strain evidence="7">RCAM04685</strain>
    </source>
</reference>
<keyword evidence="7" id="KW-1185">Reference proteome</keyword>
<proteinExistence type="predicted"/>
<dbReference type="EMBL" id="QQTP01000038">
    <property type="protein sequence ID" value="RDJ19620.1"/>
    <property type="molecule type" value="Genomic_DNA"/>
</dbReference>
<dbReference type="AlphaFoldDB" id="A0A370KXD2"/>
<evidence type="ECO:0000256" key="3">
    <source>
        <dbReference type="ARBA" id="ARBA00023163"/>
    </source>
</evidence>
<evidence type="ECO:0000259" key="5">
    <source>
        <dbReference type="PROSITE" id="PS51078"/>
    </source>
</evidence>
<dbReference type="OrthoDB" id="9807558at2"/>
<dbReference type="PROSITE" id="PS51077">
    <property type="entry name" value="HTH_ICLR"/>
    <property type="match status" value="1"/>
</dbReference>
<evidence type="ECO:0000313" key="6">
    <source>
        <dbReference type="EMBL" id="RDJ19620.1"/>
    </source>
</evidence>
<dbReference type="PROSITE" id="PS51078">
    <property type="entry name" value="ICLR_ED"/>
    <property type="match status" value="1"/>
</dbReference>
<protein>
    <submittedName>
        <fullName evidence="6">IclR family transcriptional regulator</fullName>
    </submittedName>
</protein>
<dbReference type="Gene3D" id="3.30.450.40">
    <property type="match status" value="1"/>
</dbReference>
<evidence type="ECO:0000259" key="4">
    <source>
        <dbReference type="PROSITE" id="PS51077"/>
    </source>
</evidence>
<dbReference type="GO" id="GO:0003700">
    <property type="term" value="F:DNA-binding transcription factor activity"/>
    <property type="evidence" value="ECO:0007669"/>
    <property type="project" value="TreeGrafter"/>
</dbReference>
<dbReference type="Pfam" id="PF01614">
    <property type="entry name" value="IclR_C"/>
    <property type="match status" value="1"/>
</dbReference>
<feature type="domain" description="IclR-ED" evidence="5">
    <location>
        <begin position="52"/>
        <end position="240"/>
    </location>
</feature>
<organism evidence="6 7">
    <name type="scientific">Bosea caraganae</name>
    <dbReference type="NCBI Taxonomy" id="2763117"/>
    <lineage>
        <taxon>Bacteria</taxon>
        <taxon>Pseudomonadati</taxon>
        <taxon>Pseudomonadota</taxon>
        <taxon>Alphaproteobacteria</taxon>
        <taxon>Hyphomicrobiales</taxon>
        <taxon>Boseaceae</taxon>
        <taxon>Bosea</taxon>
    </lineage>
</organism>
<gene>
    <name evidence="6" type="ORF">DWE98_28875</name>
</gene>
<evidence type="ECO:0000256" key="1">
    <source>
        <dbReference type="ARBA" id="ARBA00023015"/>
    </source>
</evidence>
<dbReference type="InterPro" id="IPR014757">
    <property type="entry name" value="Tscrpt_reg_IclR_C"/>
</dbReference>
<dbReference type="InterPro" id="IPR005471">
    <property type="entry name" value="Tscrpt_reg_IclR_N"/>
</dbReference>
<dbReference type="SUPFAM" id="SSF46785">
    <property type="entry name" value="Winged helix' DNA-binding domain"/>
    <property type="match status" value="1"/>
</dbReference>
<evidence type="ECO:0000256" key="2">
    <source>
        <dbReference type="ARBA" id="ARBA00023125"/>
    </source>
</evidence>
<dbReference type="SMART" id="SM00346">
    <property type="entry name" value="HTH_ICLR"/>
    <property type="match status" value="1"/>
</dbReference>
<dbReference type="InterPro" id="IPR036390">
    <property type="entry name" value="WH_DNA-bd_sf"/>
</dbReference>
<dbReference type="SUPFAM" id="SSF55781">
    <property type="entry name" value="GAF domain-like"/>
    <property type="match status" value="1"/>
</dbReference>
<keyword evidence="3" id="KW-0804">Transcription</keyword>
<dbReference type="Gene3D" id="1.10.10.10">
    <property type="entry name" value="Winged helix-like DNA-binding domain superfamily/Winged helix DNA-binding domain"/>
    <property type="match status" value="1"/>
</dbReference>
<dbReference type="PANTHER" id="PTHR30136">
    <property type="entry name" value="HELIX-TURN-HELIX TRANSCRIPTIONAL REGULATOR, ICLR FAMILY"/>
    <property type="match status" value="1"/>
</dbReference>
<keyword evidence="1" id="KW-0805">Transcription regulation</keyword>
<comment type="caution">
    <text evidence="6">The sequence shown here is derived from an EMBL/GenBank/DDBJ whole genome shotgun (WGS) entry which is preliminary data.</text>
</comment>
<dbReference type="Pfam" id="PF09339">
    <property type="entry name" value="HTH_IclR"/>
    <property type="match status" value="1"/>
</dbReference>
<dbReference type="PANTHER" id="PTHR30136:SF35">
    <property type="entry name" value="HTH-TYPE TRANSCRIPTIONAL REGULATOR RV1719"/>
    <property type="match status" value="1"/>
</dbReference>
<feature type="domain" description="HTH iclR-type" evidence="4">
    <location>
        <begin position="1"/>
        <end position="51"/>
    </location>
</feature>
<keyword evidence="2" id="KW-0238">DNA-binding</keyword>
<sequence length="254" mass="26269">MMSTRMGGVSVTVVADEIGLPKSGAHRLLADLIRLGYVRQDAETERYHLTTRLISIGLAHLSASGVTDISQPILDRLASESGELVRMTVVDGDHLTWVAKAQGARSGLRYDPEMGGHPTLFCTATGQAWLATLSEDEAIALVVKQGFGRLDEHGPNAPRTISAFVEALGRARANGYAHVDQAADAGTAALAAAILHPRTGATIGTVSIAGPSSRLTPALAGRLTAPLIAAAKELSAASAGSELFTEKAASRAAG</sequence>